<keyword evidence="4" id="KW-0560">Oxidoreductase</keyword>
<dbReference type="EMBL" id="LIBO01000112">
    <property type="protein sequence ID" value="KRO62211.1"/>
    <property type="molecule type" value="Genomic_DNA"/>
</dbReference>
<dbReference type="SUPFAM" id="SSF54719">
    <property type="entry name" value="Fe,Mn superoxide dismutase (SOD), C-terminal domain"/>
    <property type="match status" value="1"/>
</dbReference>
<proteinExistence type="inferred from homology"/>
<name>A0A0R2RPU6_9BACT</name>
<dbReference type="InterPro" id="IPR019832">
    <property type="entry name" value="Mn/Fe_SOD_C"/>
</dbReference>
<evidence type="ECO:0000256" key="1">
    <source>
        <dbReference type="ARBA" id="ARBA00008714"/>
    </source>
</evidence>
<feature type="binding site" evidence="5">
    <location>
        <position position="87"/>
    </location>
    <ligand>
        <name>Mn(2+)</name>
        <dbReference type="ChEBI" id="CHEBI:29035"/>
    </ligand>
</feature>
<feature type="binding site" evidence="5">
    <location>
        <position position="31"/>
    </location>
    <ligand>
        <name>Mn(2+)</name>
        <dbReference type="ChEBI" id="CHEBI:29035"/>
    </ligand>
</feature>
<dbReference type="InterPro" id="IPR036324">
    <property type="entry name" value="Mn/Fe_SOD_N_sf"/>
</dbReference>
<keyword evidence="3 5" id="KW-0479">Metal-binding</keyword>
<dbReference type="InterPro" id="IPR050265">
    <property type="entry name" value="Fe/Mn_Superoxide_Dismutase"/>
</dbReference>
<feature type="domain" description="Manganese/iron superoxide dismutase C-terminal" evidence="6">
    <location>
        <begin position="101"/>
        <end position="199"/>
    </location>
</feature>
<dbReference type="EC" id="1.15.1.1" evidence="2"/>
<dbReference type="SUPFAM" id="SSF46609">
    <property type="entry name" value="Fe,Mn superoxide dismutase (SOD), N-terminal domain"/>
    <property type="match status" value="1"/>
</dbReference>
<dbReference type="PANTHER" id="PTHR11404:SF6">
    <property type="entry name" value="SUPEROXIDE DISMUTASE [MN], MITOCHONDRIAL"/>
    <property type="match status" value="1"/>
</dbReference>
<evidence type="ECO:0000259" key="6">
    <source>
        <dbReference type="Pfam" id="PF02777"/>
    </source>
</evidence>
<dbReference type="AlphaFoldDB" id="A0A0R2RPU6"/>
<organism evidence="7 8">
    <name type="scientific">Verrucomicrobia subdivision 6 bacterium BACL9 MAG-120507-bin52</name>
    <dbReference type="NCBI Taxonomy" id="1655590"/>
    <lineage>
        <taxon>Bacteria</taxon>
        <taxon>Pseudomonadati</taxon>
        <taxon>Verrucomicrobiota</taxon>
        <taxon>Verrucomicrobiia</taxon>
        <taxon>Verrucomicrobiales</taxon>
        <taxon>Verrucomicrobia subdivision 6</taxon>
    </lineage>
</organism>
<reference evidence="7 8" key="1">
    <citation type="submission" date="2015-10" db="EMBL/GenBank/DDBJ databases">
        <title>Metagenome-Assembled Genomes uncover a global brackish microbiome.</title>
        <authorList>
            <person name="Hugerth L.W."/>
            <person name="Larsson J."/>
            <person name="Alneberg J."/>
            <person name="Lindh M.V."/>
            <person name="Legrand C."/>
            <person name="Pinhassi J."/>
            <person name="Andersson A.F."/>
        </authorList>
    </citation>
    <scope>NUCLEOTIDE SEQUENCE [LARGE SCALE GENOMIC DNA]</scope>
    <source>
        <strain evidence="7">BACL18 MAG-120507-bin52</strain>
    </source>
</reference>
<evidence type="ECO:0000313" key="8">
    <source>
        <dbReference type="Proteomes" id="UP000051269"/>
    </source>
</evidence>
<comment type="caution">
    <text evidence="7">The sequence shown here is derived from an EMBL/GenBank/DDBJ whole genome shotgun (WGS) entry which is preliminary data.</text>
</comment>
<evidence type="ECO:0000256" key="4">
    <source>
        <dbReference type="ARBA" id="ARBA00023002"/>
    </source>
</evidence>
<gene>
    <name evidence="7" type="ORF">ABR82_08195</name>
</gene>
<evidence type="ECO:0000313" key="7">
    <source>
        <dbReference type="EMBL" id="KRO62211.1"/>
    </source>
</evidence>
<dbReference type="PIRSF" id="PIRSF000349">
    <property type="entry name" value="SODismutase"/>
    <property type="match status" value="1"/>
</dbReference>
<feature type="binding site" evidence="5">
    <location>
        <position position="167"/>
    </location>
    <ligand>
        <name>Mn(2+)</name>
        <dbReference type="ChEBI" id="CHEBI:29035"/>
    </ligand>
</feature>
<sequence length="204" mass="22849">MSYTYPNQQESLLAKVKGKTGKISDKTHEEHLKLYTGYVNKSNGILAELEKMGAPDPANPAVANQIFSTIRSFKVDFTFAIGGLKNHELYFSILGGNGKPTDRILKHIDQDFGSFDNYKKDLKATGIAARGWAWTGYDHGTKKLFNYIGDAQNSYPVWGVTPILGLDVYEHAYYADFLTNRGGYIDEFMNFVDWTAVESLLPKA</sequence>
<dbReference type="InterPro" id="IPR036314">
    <property type="entry name" value="SOD_C_sf"/>
</dbReference>
<dbReference type="GO" id="GO:0046872">
    <property type="term" value="F:metal ion binding"/>
    <property type="evidence" value="ECO:0007669"/>
    <property type="project" value="UniProtKB-KW"/>
</dbReference>
<dbReference type="Gene3D" id="3.55.40.20">
    <property type="entry name" value="Iron/manganese superoxide dismutase, C-terminal domain"/>
    <property type="match status" value="1"/>
</dbReference>
<dbReference type="GO" id="GO:0004784">
    <property type="term" value="F:superoxide dismutase activity"/>
    <property type="evidence" value="ECO:0007669"/>
    <property type="project" value="UniProtKB-EC"/>
</dbReference>
<evidence type="ECO:0000256" key="2">
    <source>
        <dbReference type="ARBA" id="ARBA00012682"/>
    </source>
</evidence>
<evidence type="ECO:0000256" key="5">
    <source>
        <dbReference type="PIRSR" id="PIRSR000349-1"/>
    </source>
</evidence>
<comment type="similarity">
    <text evidence="1">Belongs to the iron/manganese superoxide dismutase family.</text>
</comment>
<protein>
    <recommendedName>
        <fullName evidence="2">superoxide dismutase</fullName>
        <ecNumber evidence="2">1.15.1.1</ecNumber>
    </recommendedName>
</protein>
<dbReference type="Pfam" id="PF02777">
    <property type="entry name" value="Sod_Fe_C"/>
    <property type="match status" value="1"/>
</dbReference>
<evidence type="ECO:0000256" key="3">
    <source>
        <dbReference type="ARBA" id="ARBA00022723"/>
    </source>
</evidence>
<dbReference type="Gene3D" id="1.10.287.990">
    <property type="entry name" value="Fe,Mn superoxide dismutase (SOD) domain"/>
    <property type="match status" value="1"/>
</dbReference>
<dbReference type="Proteomes" id="UP000051269">
    <property type="component" value="Unassembled WGS sequence"/>
</dbReference>
<dbReference type="PANTHER" id="PTHR11404">
    <property type="entry name" value="SUPEROXIDE DISMUTASE 2"/>
    <property type="match status" value="1"/>
</dbReference>
<feature type="binding site" evidence="5">
    <location>
        <position position="171"/>
    </location>
    <ligand>
        <name>Mn(2+)</name>
        <dbReference type="ChEBI" id="CHEBI:29035"/>
    </ligand>
</feature>
<dbReference type="InterPro" id="IPR001189">
    <property type="entry name" value="Mn/Fe_SOD"/>
</dbReference>
<accession>A0A0R2RPU6</accession>